<dbReference type="EMBL" id="CM007657">
    <property type="protein sequence ID" value="ONH94441.1"/>
    <property type="molecule type" value="Genomic_DNA"/>
</dbReference>
<organism evidence="2 3">
    <name type="scientific">Prunus persica</name>
    <name type="common">Peach</name>
    <name type="synonym">Amygdalus persica</name>
    <dbReference type="NCBI Taxonomy" id="3760"/>
    <lineage>
        <taxon>Eukaryota</taxon>
        <taxon>Viridiplantae</taxon>
        <taxon>Streptophyta</taxon>
        <taxon>Embryophyta</taxon>
        <taxon>Tracheophyta</taxon>
        <taxon>Spermatophyta</taxon>
        <taxon>Magnoliopsida</taxon>
        <taxon>eudicotyledons</taxon>
        <taxon>Gunneridae</taxon>
        <taxon>Pentapetalae</taxon>
        <taxon>rosids</taxon>
        <taxon>fabids</taxon>
        <taxon>Rosales</taxon>
        <taxon>Rosaceae</taxon>
        <taxon>Amygdaloideae</taxon>
        <taxon>Amygdaleae</taxon>
        <taxon>Prunus</taxon>
    </lineage>
</organism>
<gene>
    <name evidence="2" type="ORF">PRUPE_7G016900</name>
</gene>
<evidence type="ECO:0000313" key="2">
    <source>
        <dbReference type="EMBL" id="ONH94441.1"/>
    </source>
</evidence>
<dbReference type="Gramene" id="ONH94441">
    <property type="protein sequence ID" value="ONH94441"/>
    <property type="gene ID" value="PRUPE_7G016900"/>
</dbReference>
<evidence type="ECO:0000313" key="3">
    <source>
        <dbReference type="Proteomes" id="UP000006882"/>
    </source>
</evidence>
<accession>A0A251N515</accession>
<evidence type="ECO:0000256" key="1">
    <source>
        <dbReference type="SAM" id="Phobius"/>
    </source>
</evidence>
<keyword evidence="3" id="KW-1185">Reference proteome</keyword>
<keyword evidence="1" id="KW-1133">Transmembrane helix</keyword>
<protein>
    <submittedName>
        <fullName evidence="2">Uncharacterized protein</fullName>
    </submittedName>
</protein>
<dbReference type="Proteomes" id="UP000006882">
    <property type="component" value="Chromosome G7"/>
</dbReference>
<feature type="transmembrane region" description="Helical" evidence="1">
    <location>
        <begin position="63"/>
        <end position="83"/>
    </location>
</feature>
<keyword evidence="1" id="KW-0812">Transmembrane</keyword>
<dbReference type="AlphaFoldDB" id="A0A251N515"/>
<keyword evidence="1" id="KW-0472">Membrane</keyword>
<reference evidence="2 3" key="1">
    <citation type="journal article" date="2013" name="Nat. Genet.">
        <title>The high-quality draft genome of peach (Prunus persica) identifies unique patterns of genetic diversity, domestication and genome evolution.</title>
        <authorList>
            <consortium name="International Peach Genome Initiative"/>
            <person name="Verde I."/>
            <person name="Abbott A.G."/>
            <person name="Scalabrin S."/>
            <person name="Jung S."/>
            <person name="Shu S."/>
            <person name="Marroni F."/>
            <person name="Zhebentyayeva T."/>
            <person name="Dettori M.T."/>
            <person name="Grimwood J."/>
            <person name="Cattonaro F."/>
            <person name="Zuccolo A."/>
            <person name="Rossini L."/>
            <person name="Jenkins J."/>
            <person name="Vendramin E."/>
            <person name="Meisel L.A."/>
            <person name="Decroocq V."/>
            <person name="Sosinski B."/>
            <person name="Prochnik S."/>
            <person name="Mitros T."/>
            <person name="Policriti A."/>
            <person name="Cipriani G."/>
            <person name="Dondini L."/>
            <person name="Ficklin S."/>
            <person name="Goodstein D.M."/>
            <person name="Xuan P."/>
            <person name="Del Fabbro C."/>
            <person name="Aramini V."/>
            <person name="Copetti D."/>
            <person name="Gonzalez S."/>
            <person name="Horner D.S."/>
            <person name="Falchi R."/>
            <person name="Lucas S."/>
            <person name="Mica E."/>
            <person name="Maldonado J."/>
            <person name="Lazzari B."/>
            <person name="Bielenberg D."/>
            <person name="Pirona R."/>
            <person name="Miculan M."/>
            <person name="Barakat A."/>
            <person name="Testolin R."/>
            <person name="Stella A."/>
            <person name="Tartarini S."/>
            <person name="Tonutti P."/>
            <person name="Arus P."/>
            <person name="Orellana A."/>
            <person name="Wells C."/>
            <person name="Main D."/>
            <person name="Vizzotto G."/>
            <person name="Silva H."/>
            <person name="Salamini F."/>
            <person name="Schmutz J."/>
            <person name="Morgante M."/>
            <person name="Rokhsar D.S."/>
        </authorList>
    </citation>
    <scope>NUCLEOTIDE SEQUENCE [LARGE SCALE GENOMIC DNA]</scope>
    <source>
        <strain evidence="3">cv. Nemared</strain>
    </source>
</reference>
<name>A0A251N515_PRUPE</name>
<proteinExistence type="predicted"/>
<sequence length="128" mass="14250">MLFILVCFFYFVFLAVGPDLLNLFSPTPLQPFHLSLPLLLSSTHSPSAHFSFPPTNSLTLNPFLFPSIGLVVSCLLLLFISYNPSMSKLLLWRSGLCSLMVNLDQSMDHLSLMHGGLDLKLNGRRPKA</sequence>